<evidence type="ECO:0000313" key="3">
    <source>
        <dbReference type="EMBL" id="KAK2035453.1"/>
    </source>
</evidence>
<dbReference type="EMBL" id="MU842808">
    <property type="protein sequence ID" value="KAK2035453.1"/>
    <property type="molecule type" value="Genomic_DNA"/>
</dbReference>
<name>A0AAD9HUS3_9PEZI</name>
<reference evidence="3" key="1">
    <citation type="submission" date="2021-06" db="EMBL/GenBank/DDBJ databases">
        <title>Comparative genomics, transcriptomics and evolutionary studies reveal genomic signatures of adaptation to plant cell wall in hemibiotrophic fungi.</title>
        <authorList>
            <consortium name="DOE Joint Genome Institute"/>
            <person name="Baroncelli R."/>
            <person name="Diaz J.F."/>
            <person name="Benocci T."/>
            <person name="Peng M."/>
            <person name="Battaglia E."/>
            <person name="Haridas S."/>
            <person name="Andreopoulos W."/>
            <person name="Labutti K."/>
            <person name="Pangilinan J."/>
            <person name="Floch G.L."/>
            <person name="Makela M.R."/>
            <person name="Henrissat B."/>
            <person name="Grigoriev I.V."/>
            <person name="Crouch J.A."/>
            <person name="De Vries R.P."/>
            <person name="Sukno S.A."/>
            <person name="Thon M.R."/>
        </authorList>
    </citation>
    <scope>NUCLEOTIDE SEQUENCE</scope>
    <source>
        <strain evidence="3">MAFF235873</strain>
    </source>
</reference>
<evidence type="ECO:0000313" key="4">
    <source>
        <dbReference type="Proteomes" id="UP001232148"/>
    </source>
</evidence>
<dbReference type="Proteomes" id="UP001232148">
    <property type="component" value="Unassembled WGS sequence"/>
</dbReference>
<keyword evidence="1" id="KW-0677">Repeat</keyword>
<feature type="domain" description="Nephrocystin 3-like N-terminal" evidence="2">
    <location>
        <begin position="403"/>
        <end position="579"/>
    </location>
</feature>
<dbReference type="PANTHER" id="PTHR40619">
    <property type="entry name" value="FUNGAL STAND N-TERMINAL GOODBYE DOMAIN-CONTAINING PROTEIN"/>
    <property type="match status" value="1"/>
</dbReference>
<keyword evidence="4" id="KW-1185">Reference proteome</keyword>
<gene>
    <name evidence="3" type="ORF">LX32DRAFT_678330</name>
</gene>
<protein>
    <recommendedName>
        <fullName evidence="2">Nephrocystin 3-like N-terminal domain-containing protein</fullName>
    </recommendedName>
</protein>
<comment type="caution">
    <text evidence="3">The sequence shown here is derived from an EMBL/GenBank/DDBJ whole genome shotgun (WGS) entry which is preliminary data.</text>
</comment>
<dbReference type="InterPro" id="IPR056884">
    <property type="entry name" value="NPHP3-like_N"/>
</dbReference>
<sequence>MPKKISAARVNMAMAEHEVVEYMGQMDGTIHPALGPGTVYDGQSRTWLQRQPESPLELDLAPLYEESLQAKDDLMSVVNKYLIKTKSPPLDLSTFDDWTTVRQGVDQACTALEKAASRDKDMSGFTGKLKKGFHALCQNAGTGKLFTAFIPADLMLTSPLCAGLNIVFNALEQTGIYRQAVYKAIEQLPEILDNFEGYLEIYDQDEKLHRMAARLYAEVCLTLGEILQWFMKNAFVVGASRLLTPSRSSAKLGDRMAEVKLAAKNFKARAVFLMHKRQSEIQQSFTSNSHDQFRTRRQVEELCHLLQRQVERQDVFQDMQIKVFESLQPFLQQVMTRLITENTDPVATTASTTPEPVSETTPDEVLESLLYDSDLIPTDVDRLLILDQPRSPAPLDMNRVFSIRNHPRVKTWLTLDESSLVLLNGGADRLCGATSFVSARIVHHLLQQARKPSQFICTIPVAFFCNQHPDYRRDVMGNPSELAMSLLLQLVDRFREFDSSNLQKCMDKLDPNSISSICKSLRFLAKRLPPNVVLFLVVDGLDSFAIPTERQDQTREVVGRLVRLYREQPRATLKFLFVSASRCAFLEELFEEEEIINLPTVVPHMGGDPRLEGVAPW</sequence>
<dbReference type="Pfam" id="PF24883">
    <property type="entry name" value="NPHP3_N"/>
    <property type="match status" value="1"/>
</dbReference>
<accession>A0AAD9HUS3</accession>
<organism evidence="3 4">
    <name type="scientific">Colletotrichum zoysiae</name>
    <dbReference type="NCBI Taxonomy" id="1216348"/>
    <lineage>
        <taxon>Eukaryota</taxon>
        <taxon>Fungi</taxon>
        <taxon>Dikarya</taxon>
        <taxon>Ascomycota</taxon>
        <taxon>Pezizomycotina</taxon>
        <taxon>Sordariomycetes</taxon>
        <taxon>Hypocreomycetidae</taxon>
        <taxon>Glomerellales</taxon>
        <taxon>Glomerellaceae</taxon>
        <taxon>Colletotrichum</taxon>
        <taxon>Colletotrichum graminicola species complex</taxon>
    </lineage>
</organism>
<dbReference type="PANTHER" id="PTHR40619:SF3">
    <property type="entry name" value="FUNGAL STAND N-TERMINAL GOODBYE DOMAIN-CONTAINING PROTEIN"/>
    <property type="match status" value="1"/>
</dbReference>
<evidence type="ECO:0000256" key="1">
    <source>
        <dbReference type="ARBA" id="ARBA00022737"/>
    </source>
</evidence>
<evidence type="ECO:0000259" key="2">
    <source>
        <dbReference type="Pfam" id="PF24883"/>
    </source>
</evidence>
<proteinExistence type="predicted"/>
<dbReference type="AlphaFoldDB" id="A0AAD9HUS3"/>